<feature type="domain" description="ABC transporter" evidence="3">
    <location>
        <begin position="4"/>
        <end position="260"/>
    </location>
</feature>
<dbReference type="Pfam" id="PF12848">
    <property type="entry name" value="ABC_tran_Xtn"/>
    <property type="match status" value="1"/>
</dbReference>
<dbReference type="InterPro" id="IPR032781">
    <property type="entry name" value="ABC_tran_Xtn"/>
</dbReference>
<sequence>MALLTAHNISQAFGAFDVFSGVSGSIPNGGKVGLVGPNGVGKTTLLLILAGLSKPSAGGVHIAKGTRLGYLPQEAAQAFAEQEHTVFEEMVTVFDKLRQDEASLRQMEQQMVEGDDSEELFADYSQLQERFEHAGGYDYQIRIRQVLTGLGFAEEDWQLPLPHLSGGQKTRVLLGRLLLEKPDLLIMDEPTNHLDVAAIEWLEGMLKTWHGAILVVSHDRYFLDRVVTNIWEMNRSGMAHYRGNYSAYVLQRQERWQGQIQAYEDFQQHIAKEMDFIRRNMAGQRTQMAQGKLSRLAREVTAVSQGGLPALAMLNSKGWLQTDTFYGITRYGRVATTVSELQQQIGGLQPPIQPTTLRLQLDSKQRSGELVLRSKDLAIGYPGTPLFDADDIELRRLECAALIGPNGAGKSTFLKTALEQLEPLHGEVILGASLQLGYFAQAHDGLNLENSVLDELLNFRNLPISEARSYLARF</sequence>
<feature type="non-terminal residue" evidence="4">
    <location>
        <position position="474"/>
    </location>
</feature>
<dbReference type="GO" id="GO:0016887">
    <property type="term" value="F:ATP hydrolysis activity"/>
    <property type="evidence" value="ECO:0007669"/>
    <property type="project" value="InterPro"/>
</dbReference>
<proteinExistence type="predicted"/>
<keyword evidence="1" id="KW-0547">Nucleotide-binding</keyword>
<dbReference type="PROSITE" id="PS50893">
    <property type="entry name" value="ABC_TRANSPORTER_2"/>
    <property type="match status" value="1"/>
</dbReference>
<name>A0A3B0VPK4_9ZZZZ</name>
<dbReference type="SMART" id="SM00382">
    <property type="entry name" value="AAA"/>
    <property type="match status" value="1"/>
</dbReference>
<dbReference type="InterPro" id="IPR051309">
    <property type="entry name" value="ABCF_ATPase"/>
</dbReference>
<dbReference type="PANTHER" id="PTHR42855:SF2">
    <property type="entry name" value="DRUG RESISTANCE ABC TRANSPORTER,ATP-BINDING PROTEIN"/>
    <property type="match status" value="1"/>
</dbReference>
<keyword evidence="2" id="KW-0067">ATP-binding</keyword>
<evidence type="ECO:0000256" key="1">
    <source>
        <dbReference type="ARBA" id="ARBA00022741"/>
    </source>
</evidence>
<dbReference type="PANTHER" id="PTHR42855">
    <property type="entry name" value="ABC TRANSPORTER ATP-BINDING SUBUNIT"/>
    <property type="match status" value="1"/>
</dbReference>
<dbReference type="PROSITE" id="PS00211">
    <property type="entry name" value="ABC_TRANSPORTER_1"/>
    <property type="match status" value="1"/>
</dbReference>
<evidence type="ECO:0000259" key="3">
    <source>
        <dbReference type="PROSITE" id="PS50893"/>
    </source>
</evidence>
<dbReference type="SUPFAM" id="SSF52540">
    <property type="entry name" value="P-loop containing nucleoside triphosphate hydrolases"/>
    <property type="match status" value="2"/>
</dbReference>
<reference evidence="4" key="1">
    <citation type="submission" date="2018-06" db="EMBL/GenBank/DDBJ databases">
        <authorList>
            <person name="Zhirakovskaya E."/>
        </authorList>
    </citation>
    <scope>NUCLEOTIDE SEQUENCE</scope>
</reference>
<accession>A0A3B0VPK4</accession>
<dbReference type="CDD" id="cd03221">
    <property type="entry name" value="ABCF_EF-3"/>
    <property type="match status" value="1"/>
</dbReference>
<dbReference type="GO" id="GO:0005524">
    <property type="term" value="F:ATP binding"/>
    <property type="evidence" value="ECO:0007669"/>
    <property type="project" value="UniProtKB-KW"/>
</dbReference>
<dbReference type="AlphaFoldDB" id="A0A3B0VPK4"/>
<dbReference type="Pfam" id="PF00005">
    <property type="entry name" value="ABC_tran"/>
    <property type="match status" value="2"/>
</dbReference>
<dbReference type="FunFam" id="3.40.50.300:FF:000011">
    <property type="entry name" value="Putative ABC transporter ATP-binding component"/>
    <property type="match status" value="1"/>
</dbReference>
<evidence type="ECO:0000313" key="4">
    <source>
        <dbReference type="EMBL" id="VAW34096.1"/>
    </source>
</evidence>
<dbReference type="InterPro" id="IPR003439">
    <property type="entry name" value="ABC_transporter-like_ATP-bd"/>
</dbReference>
<dbReference type="InterPro" id="IPR003593">
    <property type="entry name" value="AAA+_ATPase"/>
</dbReference>
<dbReference type="Gene3D" id="3.40.50.300">
    <property type="entry name" value="P-loop containing nucleotide triphosphate hydrolases"/>
    <property type="match status" value="2"/>
</dbReference>
<protein>
    <submittedName>
        <fullName evidence="4">Bis-ABC ATPase YheS</fullName>
    </submittedName>
</protein>
<dbReference type="EMBL" id="UOEU01000511">
    <property type="protein sequence ID" value="VAW34096.1"/>
    <property type="molecule type" value="Genomic_DNA"/>
</dbReference>
<dbReference type="InterPro" id="IPR027417">
    <property type="entry name" value="P-loop_NTPase"/>
</dbReference>
<dbReference type="InterPro" id="IPR017871">
    <property type="entry name" value="ABC_transporter-like_CS"/>
</dbReference>
<organism evidence="4">
    <name type="scientific">hydrothermal vent metagenome</name>
    <dbReference type="NCBI Taxonomy" id="652676"/>
    <lineage>
        <taxon>unclassified sequences</taxon>
        <taxon>metagenomes</taxon>
        <taxon>ecological metagenomes</taxon>
    </lineage>
</organism>
<gene>
    <name evidence="4" type="ORF">MNBD_CHLOROFLEXI01-3267</name>
</gene>
<evidence type="ECO:0000256" key="2">
    <source>
        <dbReference type="ARBA" id="ARBA00022840"/>
    </source>
</evidence>